<keyword evidence="1" id="KW-0732">Signal</keyword>
<evidence type="ECO:0008006" key="4">
    <source>
        <dbReference type="Google" id="ProtNLM"/>
    </source>
</evidence>
<name>A0A1N6HVP8_9FLAO</name>
<evidence type="ECO:0000313" key="2">
    <source>
        <dbReference type="EMBL" id="SIO23928.1"/>
    </source>
</evidence>
<dbReference type="STRING" id="59733.SAMN05421769_2917"/>
<dbReference type="EMBL" id="FSRQ01000002">
    <property type="protein sequence ID" value="SIO23928.1"/>
    <property type="molecule type" value="Genomic_DNA"/>
</dbReference>
<dbReference type="InterPro" id="IPR008969">
    <property type="entry name" value="CarboxyPept-like_regulatory"/>
</dbReference>
<dbReference type="AlphaFoldDB" id="A0A1N6HVP8"/>
<dbReference type="RefSeq" id="WP_074230989.1">
    <property type="nucleotide sequence ID" value="NZ_FSRQ01000002.1"/>
</dbReference>
<dbReference type="OrthoDB" id="973965at2"/>
<accession>A0A1N6HVP8</accession>
<dbReference type="PROSITE" id="PS51257">
    <property type="entry name" value="PROKAR_LIPOPROTEIN"/>
    <property type="match status" value="1"/>
</dbReference>
<proteinExistence type="predicted"/>
<dbReference type="SUPFAM" id="SSF49464">
    <property type="entry name" value="Carboxypeptidase regulatory domain-like"/>
    <property type="match status" value="1"/>
</dbReference>
<reference evidence="3" key="1">
    <citation type="submission" date="2016-12" db="EMBL/GenBank/DDBJ databases">
        <authorList>
            <person name="Varghese N."/>
            <person name="Submissions S."/>
        </authorList>
    </citation>
    <scope>NUCLEOTIDE SEQUENCE [LARGE SCALE GENOMIC DNA]</scope>
    <source>
        <strain evidence="3">DSM 16779</strain>
    </source>
</reference>
<sequence>MTKIYSLFFILALLVSCKSDSFIELDNPENPAIDFNFGNNTQKNFHGIVLSTDGSPVSGASVTIGSATAQTNFKGMFVIKNADVKENFAYVKATKAGFVNGSRTMVPTNGSNRIKIMMIPVTNTSTISSGTTSTVSLPNGTKVKFDGSFKDGNGNAYTGNVNVAMFHLKPSDQYLNELMPGSFLANNSNGNSRIMETYGMLHVQLTGASGQNLQIANGHTAEMTVAIDATQMTTSPATIPLWSFNETTGIWQEEGTATKVGNVYVGNVSHFSWWNCDTMSPQGILKVKVKNPAGEPMINTVVALRRAGQTYDMTNVTDNAGFASGYIPANETLVLKVYDVCNTVIYTSNVPPVAGGTTLVLPDITVTPTGNQYIIKGNLKTCSNTDVIDGYALLRPVSSINYFQYMSVPLNNTGDFSFTTYSCTANPQLILEGHDYTNLQTTGEISFTANSPVMNFNNIMACNSVNEFISFKVDNQNVKYVLGNAIRAEWSGLTSSSPNMTAKQLRVYHVLPVGDIFSMTLNNMLGVPGSFNTEYSLEFSGGNFNYNTGNVVVQISNFGAVGDYIDFTVNGTYTDISGGNHTFTATGHVKRDL</sequence>
<dbReference type="Proteomes" id="UP000184782">
    <property type="component" value="Unassembled WGS sequence"/>
</dbReference>
<gene>
    <name evidence="2" type="ORF">SAMN05421769_2917</name>
</gene>
<evidence type="ECO:0000256" key="1">
    <source>
        <dbReference type="SAM" id="SignalP"/>
    </source>
</evidence>
<evidence type="ECO:0000313" key="3">
    <source>
        <dbReference type="Proteomes" id="UP000184782"/>
    </source>
</evidence>
<feature type="signal peptide" evidence="1">
    <location>
        <begin position="1"/>
        <end position="21"/>
    </location>
</feature>
<organism evidence="2 3">
    <name type="scientific">Chryseobacterium scophthalmum</name>
    <dbReference type="NCBI Taxonomy" id="59733"/>
    <lineage>
        <taxon>Bacteria</taxon>
        <taxon>Pseudomonadati</taxon>
        <taxon>Bacteroidota</taxon>
        <taxon>Flavobacteriia</taxon>
        <taxon>Flavobacteriales</taxon>
        <taxon>Weeksellaceae</taxon>
        <taxon>Chryseobacterium group</taxon>
        <taxon>Chryseobacterium</taxon>
    </lineage>
</organism>
<keyword evidence="3" id="KW-1185">Reference proteome</keyword>
<feature type="chain" id="PRO_5012817034" description="Carboxypeptidase regulatory-like domain-containing protein" evidence="1">
    <location>
        <begin position="22"/>
        <end position="593"/>
    </location>
</feature>
<protein>
    <recommendedName>
        <fullName evidence="4">Carboxypeptidase regulatory-like domain-containing protein</fullName>
    </recommendedName>
</protein>